<accession>U4L158</accession>
<dbReference type="EMBL" id="HF935429">
    <property type="protein sequence ID" value="CCX08744.1"/>
    <property type="molecule type" value="Genomic_DNA"/>
</dbReference>
<dbReference type="InterPro" id="IPR036291">
    <property type="entry name" value="NAD(P)-bd_dom_sf"/>
</dbReference>
<dbReference type="SUPFAM" id="SSF55347">
    <property type="entry name" value="Glyceraldehyde-3-phosphate dehydrogenase-like, C-terminal domain"/>
    <property type="match status" value="1"/>
</dbReference>
<feature type="domain" description="Gfo/Idh/MocA-like oxidoreductase C-terminal" evidence="2">
    <location>
        <begin position="155"/>
        <end position="368"/>
    </location>
</feature>
<dbReference type="PANTHER" id="PTHR43377:SF12">
    <property type="entry name" value="BINDING ROSSMANN FOLD OXIDOREDUCTASE, PUTATIVE (AFU_ORTHOLOGUE AFUA_3G11840)-RELATED"/>
    <property type="match status" value="1"/>
</dbReference>
<dbReference type="OMA" id="NVCDDQF"/>
<dbReference type="GO" id="GO:0000166">
    <property type="term" value="F:nucleotide binding"/>
    <property type="evidence" value="ECO:0007669"/>
    <property type="project" value="InterPro"/>
</dbReference>
<dbReference type="Gene3D" id="3.40.50.720">
    <property type="entry name" value="NAD(P)-binding Rossmann-like Domain"/>
    <property type="match status" value="1"/>
</dbReference>
<dbReference type="Proteomes" id="UP000018144">
    <property type="component" value="Unassembled WGS sequence"/>
</dbReference>
<dbReference type="InterPro" id="IPR051450">
    <property type="entry name" value="Gfo/Idh/MocA_Oxidoreductases"/>
</dbReference>
<feature type="domain" description="Gfo/Idh/MocA-like oxidoreductase N-terminal" evidence="1">
    <location>
        <begin position="10"/>
        <end position="123"/>
    </location>
</feature>
<dbReference type="PANTHER" id="PTHR43377">
    <property type="entry name" value="BILIVERDIN REDUCTASE A"/>
    <property type="match status" value="1"/>
</dbReference>
<dbReference type="eggNOG" id="ENOG502QQXH">
    <property type="taxonomic scope" value="Eukaryota"/>
</dbReference>
<name>U4L158_PYROM</name>
<dbReference type="InterPro" id="IPR004104">
    <property type="entry name" value="Gfo/Idh/MocA-like_OxRdtase_C"/>
</dbReference>
<dbReference type="Pfam" id="PF02894">
    <property type="entry name" value="GFO_IDH_MocA_C"/>
    <property type="match status" value="1"/>
</dbReference>
<dbReference type="Pfam" id="PF01408">
    <property type="entry name" value="GFO_IDH_MocA"/>
    <property type="match status" value="1"/>
</dbReference>
<dbReference type="AlphaFoldDB" id="U4L158"/>
<keyword evidence="4" id="KW-1185">Reference proteome</keyword>
<evidence type="ECO:0000259" key="1">
    <source>
        <dbReference type="Pfam" id="PF01408"/>
    </source>
</evidence>
<organism evidence="3 4">
    <name type="scientific">Pyronema omphalodes (strain CBS 100304)</name>
    <name type="common">Pyronema confluens</name>
    <dbReference type="NCBI Taxonomy" id="1076935"/>
    <lineage>
        <taxon>Eukaryota</taxon>
        <taxon>Fungi</taxon>
        <taxon>Dikarya</taxon>
        <taxon>Ascomycota</taxon>
        <taxon>Pezizomycotina</taxon>
        <taxon>Pezizomycetes</taxon>
        <taxon>Pezizales</taxon>
        <taxon>Pyronemataceae</taxon>
        <taxon>Pyronema</taxon>
    </lineage>
</organism>
<dbReference type="InterPro" id="IPR000683">
    <property type="entry name" value="Gfo/Idh/MocA-like_OxRdtase_N"/>
</dbReference>
<reference evidence="3 4" key="1">
    <citation type="journal article" date="2013" name="PLoS Genet.">
        <title>The genome and development-dependent transcriptomes of Pyronema confluens: a window into fungal evolution.</title>
        <authorList>
            <person name="Traeger S."/>
            <person name="Altegoer F."/>
            <person name="Freitag M."/>
            <person name="Gabaldon T."/>
            <person name="Kempken F."/>
            <person name="Kumar A."/>
            <person name="Marcet-Houben M."/>
            <person name="Poggeler S."/>
            <person name="Stajich J.E."/>
            <person name="Nowrousian M."/>
        </authorList>
    </citation>
    <scope>NUCLEOTIDE SEQUENCE [LARGE SCALE GENOMIC DNA]</scope>
    <source>
        <strain evidence="4">CBS 100304</strain>
        <tissue evidence="3">Vegetative mycelium</tissue>
    </source>
</reference>
<dbReference type="SUPFAM" id="SSF51735">
    <property type="entry name" value="NAD(P)-binding Rossmann-fold domains"/>
    <property type="match status" value="1"/>
</dbReference>
<evidence type="ECO:0000259" key="2">
    <source>
        <dbReference type="Pfam" id="PF02894"/>
    </source>
</evidence>
<proteinExistence type="predicted"/>
<sequence length="446" mass="49477">MSSCTSSGPRVFIIGAGSRGNAYAKAITAHTNGVIVGVSEPIDFKRRGFIQKYNLTDPSLICSDWKEALSPDRGLGEKVDGVVIATLDETHAEILLAIRPLNLHILCEKPLATTLPDVRHMQSSLLSGPPIIFALGHVLRYSPHNQLLYRLLQETKVIGDILTITHTEPIGHWHFAHSYVRGNWRSGAPSLLTKCCHDIDLLLWLSGETPTKISSHGSLSHFKRSKKPIKAGEATRCKKCPARDECLYSAERVYLDRNLRKGNLGWPGKIVCPEIEDAPDLLTAEKLLVNAIDNSDYGHCVYESPNDVVDNQVVLMTLGEDITATLTMTAFTEKICERLTTVYGTRGELRADSKKIEVVEFMTGETRCYMPEMDLESGHGGGDAGLARGWVQAMEMVGKGEKVEEAQKKCLGCTPEEAVRSHEVVWWAEEARIQGRTMRWDEWVGK</sequence>
<evidence type="ECO:0000313" key="3">
    <source>
        <dbReference type="EMBL" id="CCX08744.1"/>
    </source>
</evidence>
<protein>
    <submittedName>
        <fullName evidence="3">Similar to Putative oxidoreductase YteT acc. no. O34371</fullName>
    </submittedName>
</protein>
<dbReference type="STRING" id="1076935.U4L158"/>
<dbReference type="Gene3D" id="3.30.360.10">
    <property type="entry name" value="Dihydrodipicolinate Reductase, domain 2"/>
    <property type="match status" value="1"/>
</dbReference>
<dbReference type="OrthoDB" id="2129491at2759"/>
<evidence type="ECO:0000313" key="4">
    <source>
        <dbReference type="Proteomes" id="UP000018144"/>
    </source>
</evidence>
<gene>
    <name evidence="3" type="ORF">PCON_08337</name>
</gene>